<dbReference type="STRING" id="32507.ENSNBRP00000028060"/>
<evidence type="ECO:0000256" key="10">
    <source>
        <dbReference type="ARBA" id="ARBA00073764"/>
    </source>
</evidence>
<dbReference type="SMART" id="SM00025">
    <property type="entry name" value="Pumilio"/>
    <property type="match status" value="5"/>
</dbReference>
<evidence type="ECO:0000256" key="1">
    <source>
        <dbReference type="ARBA" id="ARBA00004286"/>
    </source>
</evidence>
<dbReference type="GO" id="GO:0006417">
    <property type="term" value="P:regulation of translation"/>
    <property type="evidence" value="ECO:0007669"/>
    <property type="project" value="TreeGrafter"/>
</dbReference>
<dbReference type="Proteomes" id="UP000261580">
    <property type="component" value="Unassembled WGS sequence"/>
</dbReference>
<evidence type="ECO:0000256" key="6">
    <source>
        <dbReference type="ARBA" id="ARBA00022884"/>
    </source>
</evidence>
<evidence type="ECO:0000256" key="8">
    <source>
        <dbReference type="ARBA" id="ARBA00023242"/>
    </source>
</evidence>
<evidence type="ECO:0000256" key="4">
    <source>
        <dbReference type="ARBA" id="ARBA00022454"/>
    </source>
</evidence>
<dbReference type="GO" id="GO:0005694">
    <property type="term" value="C:chromosome"/>
    <property type="evidence" value="ECO:0007669"/>
    <property type="project" value="UniProtKB-SubCell"/>
</dbReference>
<proteinExistence type="predicted"/>
<reference evidence="14" key="1">
    <citation type="submission" date="2025-08" db="UniProtKB">
        <authorList>
            <consortium name="Ensembl"/>
        </authorList>
    </citation>
    <scope>IDENTIFICATION</scope>
</reference>
<dbReference type="InterPro" id="IPR040059">
    <property type="entry name" value="PUM3"/>
</dbReference>
<dbReference type="SUPFAM" id="SSF48371">
    <property type="entry name" value="ARM repeat"/>
    <property type="match status" value="1"/>
</dbReference>
<protein>
    <recommendedName>
        <fullName evidence="10">Pumilio homolog 3</fullName>
    </recommendedName>
</protein>
<dbReference type="InterPro" id="IPR001313">
    <property type="entry name" value="Pumilio_RNA-bd_rpt"/>
</dbReference>
<dbReference type="GO" id="GO:0005654">
    <property type="term" value="C:nucleoplasm"/>
    <property type="evidence" value="ECO:0007669"/>
    <property type="project" value="UniProtKB-SubCell"/>
</dbReference>
<dbReference type="Pfam" id="PF08144">
    <property type="entry name" value="CPL"/>
    <property type="match status" value="1"/>
</dbReference>
<keyword evidence="8" id="KW-0539">Nucleus</keyword>
<dbReference type="Ensembl" id="ENSNBRT00000028793.1">
    <property type="protein sequence ID" value="ENSNBRP00000028060.1"/>
    <property type="gene ID" value="ENSNBRG00000021370.1"/>
</dbReference>
<evidence type="ECO:0000256" key="11">
    <source>
        <dbReference type="PROSITE-ProRule" id="PRU00317"/>
    </source>
</evidence>
<keyword evidence="6" id="KW-0694">RNA-binding</keyword>
<evidence type="ECO:0000256" key="3">
    <source>
        <dbReference type="ARBA" id="ARBA00004642"/>
    </source>
</evidence>
<evidence type="ECO:0000256" key="2">
    <source>
        <dbReference type="ARBA" id="ARBA00004604"/>
    </source>
</evidence>
<evidence type="ECO:0000256" key="12">
    <source>
        <dbReference type="SAM" id="MobiDB-lite"/>
    </source>
</evidence>
<dbReference type="PROSITE" id="PS50303">
    <property type="entry name" value="PUM_HD"/>
    <property type="match status" value="1"/>
</dbReference>
<dbReference type="GO" id="GO:0008354">
    <property type="term" value="P:germ cell migration"/>
    <property type="evidence" value="ECO:0007669"/>
    <property type="project" value="Ensembl"/>
</dbReference>
<keyword evidence="7" id="KW-0238">DNA-binding</keyword>
<dbReference type="AlphaFoldDB" id="A0A3Q4HVU5"/>
<evidence type="ECO:0000313" key="15">
    <source>
        <dbReference type="Proteomes" id="UP000261580"/>
    </source>
</evidence>
<dbReference type="GeneTree" id="ENSGT00390000015757"/>
<reference evidence="14" key="2">
    <citation type="submission" date="2025-09" db="UniProtKB">
        <authorList>
            <consortium name="Ensembl"/>
        </authorList>
    </citation>
    <scope>IDENTIFICATION</scope>
</reference>
<dbReference type="Bgee" id="ENSNBRG00000021370">
    <property type="expression patterns" value="Expressed in liver and 5 other cell types or tissues"/>
</dbReference>
<dbReference type="PROSITE" id="PS50302">
    <property type="entry name" value="PUM"/>
    <property type="match status" value="1"/>
</dbReference>
<organism evidence="14 15">
    <name type="scientific">Neolamprologus brichardi</name>
    <name type="common">Fairy cichlid</name>
    <name type="synonym">Lamprologus brichardi</name>
    <dbReference type="NCBI Taxonomy" id="32507"/>
    <lineage>
        <taxon>Eukaryota</taxon>
        <taxon>Metazoa</taxon>
        <taxon>Chordata</taxon>
        <taxon>Craniata</taxon>
        <taxon>Vertebrata</taxon>
        <taxon>Euteleostomi</taxon>
        <taxon>Actinopterygii</taxon>
        <taxon>Neopterygii</taxon>
        <taxon>Teleostei</taxon>
        <taxon>Neoteleostei</taxon>
        <taxon>Acanthomorphata</taxon>
        <taxon>Ovalentaria</taxon>
        <taxon>Cichlomorphae</taxon>
        <taxon>Cichliformes</taxon>
        <taxon>Cichlidae</taxon>
        <taxon>African cichlids</taxon>
        <taxon>Pseudocrenilabrinae</taxon>
        <taxon>Lamprologini</taxon>
        <taxon>Neolamprologus</taxon>
    </lineage>
</organism>
<dbReference type="InterPro" id="IPR016024">
    <property type="entry name" value="ARM-type_fold"/>
</dbReference>
<evidence type="ECO:0000313" key="14">
    <source>
        <dbReference type="Ensembl" id="ENSNBRP00000028060.1"/>
    </source>
</evidence>
<evidence type="ECO:0000256" key="7">
    <source>
        <dbReference type="ARBA" id="ARBA00023125"/>
    </source>
</evidence>
<dbReference type="Gene3D" id="1.25.10.10">
    <property type="entry name" value="Leucine-rich Repeat Variant"/>
    <property type="match status" value="2"/>
</dbReference>
<keyword evidence="4" id="KW-0158">Chromosome</keyword>
<feature type="region of interest" description="Disordered" evidence="12">
    <location>
        <begin position="36"/>
        <end position="71"/>
    </location>
</feature>
<accession>A0A3Q4HVU5</accession>
<dbReference type="PANTHER" id="PTHR13389:SF0">
    <property type="entry name" value="PUMILIO HOMOLOG 3"/>
    <property type="match status" value="1"/>
</dbReference>
<name>A0A3Q4HVU5_NEOBR</name>
<evidence type="ECO:0000256" key="5">
    <source>
        <dbReference type="ARBA" id="ARBA00022737"/>
    </source>
</evidence>
<keyword evidence="5" id="KW-0677">Repeat</keyword>
<dbReference type="GO" id="GO:0005730">
    <property type="term" value="C:nucleolus"/>
    <property type="evidence" value="ECO:0007669"/>
    <property type="project" value="UniProtKB-SubCell"/>
</dbReference>
<dbReference type="FunFam" id="1.25.10.10:FF:000207">
    <property type="entry name" value="Pumilio RNA-binding family member 3"/>
    <property type="match status" value="1"/>
</dbReference>
<evidence type="ECO:0000256" key="9">
    <source>
        <dbReference type="ARBA" id="ARBA00055542"/>
    </source>
</evidence>
<dbReference type="FunFam" id="1.25.10.10:FF:001092">
    <property type="entry name" value="Pumilio RNA-binding family member 3"/>
    <property type="match status" value="1"/>
</dbReference>
<dbReference type="InterPro" id="IPR011989">
    <property type="entry name" value="ARM-like"/>
</dbReference>
<evidence type="ECO:0000259" key="13">
    <source>
        <dbReference type="PROSITE" id="PS50303"/>
    </source>
</evidence>
<feature type="domain" description="PUM-HD" evidence="13">
    <location>
        <begin position="130"/>
        <end position="491"/>
    </location>
</feature>
<sequence length="625" mass="69870">MQKGKGKASFTTTLPSFITPNQFCDCCVSFCPDSTGTKFGGKPGSKKPFKQYNNAERKSRPGKGRDGGKKQTNLQKQKLYFLFYVRSGPGAKKVKKDGFKSNEKLTKEELKKNSRQEAVICVAAVGSVLDVCVNRKNCEKDLKKKRLRELRDLIHGKVKQMAFAHDAVRVLQCYIQFSNHEQRQEVFEELKDDILSLSKSQYGRHVVKKLLMYGNKELVAAVINRFKGHVRQMLRHAAASSIIEYAYNDKAVLAQRLILTDELYGNTYTVCKSYEFNTLEKVVRTNPDKLNNIMDEMKQILTPMAQKEQVIKHSLVHKVFLDFFQCAPEKQRTEMIESIRQSVVYMAHTHDGARVAMNCLWHGTAKVRTRSNATTARGEFAHLVLLAIFDCVDDTKLVKQAVLSEILESLDEVVGNKYGKKVLVYLLSPRDPAHLVPEIIKVLEQGDGNAHSKKDTATRRKELLEVVSPPLLEYLCNNAAAMAMDKATSVTISDILASACGDLRPAMTAVAQLANQELVPGGIKGELHMAEHPAGHLVLKWLIEQDVTLAEAERFGRILVDTVGTNKMKSWAKVNRGAMVLCSLLNSCDKSVAAEVKAVLESIRSELSSISNNKGVEILLENLNK</sequence>
<feature type="repeat" description="Pumilio" evidence="11">
    <location>
        <begin position="189"/>
        <end position="224"/>
    </location>
</feature>
<dbReference type="OMA" id="RCRRTEN"/>
<dbReference type="GO" id="GO:0003677">
    <property type="term" value="F:DNA binding"/>
    <property type="evidence" value="ECO:0007669"/>
    <property type="project" value="UniProtKB-KW"/>
</dbReference>
<dbReference type="InterPro" id="IPR012959">
    <property type="entry name" value="CPL_dom"/>
</dbReference>
<keyword evidence="15" id="KW-1185">Reference proteome</keyword>
<comment type="function">
    <text evidence="9">Inhibits the poly(ADP-ribosyl)ation activity of PARP1 and the degradation of PARP1 by CASP3 following genotoxic stress. Binds to double-stranded RNA or DNA without sequence specificity. Involved in development of the eye and of primordial germ cells.</text>
</comment>
<dbReference type="PANTHER" id="PTHR13389">
    <property type="entry name" value="PUMILIO HOMOLOG 3"/>
    <property type="match status" value="1"/>
</dbReference>
<feature type="compositionally biased region" description="Basic and acidic residues" evidence="12">
    <location>
        <begin position="55"/>
        <end position="69"/>
    </location>
</feature>
<comment type="subcellular location">
    <subcellularLocation>
        <location evidence="1">Chromosome</location>
    </subcellularLocation>
    <subcellularLocation>
        <location evidence="2">Nucleus</location>
        <location evidence="2">Nucleolus</location>
    </subcellularLocation>
    <subcellularLocation>
        <location evidence="3">Nucleus</location>
        <location evidence="3">Nucleoplasm</location>
    </subcellularLocation>
</comment>
<dbReference type="GO" id="GO:0003729">
    <property type="term" value="F:mRNA binding"/>
    <property type="evidence" value="ECO:0007669"/>
    <property type="project" value="TreeGrafter"/>
</dbReference>
<dbReference type="InterPro" id="IPR033133">
    <property type="entry name" value="PUM-HD"/>
</dbReference>